<reference evidence="3" key="1">
    <citation type="journal article" date="2019" name="Int. J. Syst. Evol. Microbiol.">
        <title>The Global Catalogue of Microorganisms (GCM) 10K type strain sequencing project: providing services to taxonomists for standard genome sequencing and annotation.</title>
        <authorList>
            <consortium name="The Broad Institute Genomics Platform"/>
            <consortium name="The Broad Institute Genome Sequencing Center for Infectious Disease"/>
            <person name="Wu L."/>
            <person name="Ma J."/>
        </authorList>
    </citation>
    <scope>NUCLEOTIDE SEQUENCE [LARGE SCALE GENOMIC DNA]</scope>
    <source>
        <strain evidence="3">CGMCC 1.7693</strain>
    </source>
</reference>
<keyword evidence="1" id="KW-0472">Membrane</keyword>
<keyword evidence="1" id="KW-1133">Transmembrane helix</keyword>
<evidence type="ECO:0000313" key="2">
    <source>
        <dbReference type="EMBL" id="GGP09324.1"/>
    </source>
</evidence>
<dbReference type="EMBL" id="BMLW01000003">
    <property type="protein sequence ID" value="GGP09324.1"/>
    <property type="molecule type" value="Genomic_DNA"/>
</dbReference>
<feature type="transmembrane region" description="Helical" evidence="1">
    <location>
        <begin position="30"/>
        <end position="50"/>
    </location>
</feature>
<evidence type="ECO:0000256" key="1">
    <source>
        <dbReference type="SAM" id="Phobius"/>
    </source>
</evidence>
<keyword evidence="1" id="KW-0812">Transmembrane</keyword>
<dbReference type="Proteomes" id="UP000641206">
    <property type="component" value="Unassembled WGS sequence"/>
</dbReference>
<keyword evidence="3" id="KW-1185">Reference proteome</keyword>
<gene>
    <name evidence="2" type="ORF">GCM10011346_12930</name>
</gene>
<comment type="caution">
    <text evidence="2">The sequence shown here is derived from an EMBL/GenBank/DDBJ whole genome shotgun (WGS) entry which is preliminary data.</text>
</comment>
<name>A0ABQ2NQK2_9BACI</name>
<sequence length="51" mass="5776">MKPMIGLIVLIMIALNLIWQKLGVRFNEMLPNSFLFIVFIGVLGGLNLIFN</sequence>
<accession>A0ABQ2NQK2</accession>
<proteinExistence type="predicted"/>
<organism evidence="2 3">
    <name type="scientific">Oceanobacillus neutriphilus</name>
    <dbReference type="NCBI Taxonomy" id="531815"/>
    <lineage>
        <taxon>Bacteria</taxon>
        <taxon>Bacillati</taxon>
        <taxon>Bacillota</taxon>
        <taxon>Bacilli</taxon>
        <taxon>Bacillales</taxon>
        <taxon>Bacillaceae</taxon>
        <taxon>Oceanobacillus</taxon>
    </lineage>
</organism>
<protein>
    <submittedName>
        <fullName evidence="2">Uncharacterized protein</fullName>
    </submittedName>
</protein>
<evidence type="ECO:0000313" key="3">
    <source>
        <dbReference type="Proteomes" id="UP000641206"/>
    </source>
</evidence>